<dbReference type="AlphaFoldDB" id="A0A410G830"/>
<dbReference type="GO" id="GO:0016887">
    <property type="term" value="F:ATP hydrolysis activity"/>
    <property type="evidence" value="ECO:0007669"/>
    <property type="project" value="InterPro"/>
</dbReference>
<dbReference type="OrthoDB" id="9781481at2"/>
<organism evidence="2 3">
    <name type="scientific">Pollutimonas thiosulfatoxidans</name>
    <dbReference type="NCBI Taxonomy" id="2028345"/>
    <lineage>
        <taxon>Bacteria</taxon>
        <taxon>Pseudomonadati</taxon>
        <taxon>Pseudomonadota</taxon>
        <taxon>Betaproteobacteria</taxon>
        <taxon>Burkholderiales</taxon>
        <taxon>Alcaligenaceae</taxon>
        <taxon>Pollutimonas</taxon>
    </lineage>
</organism>
<sequence>MNEPVSEREEKWSAFLARWPLENLNDMTLVQYSQAGNQDCFVYWLEALTESLGSIWGGSAFKFGIYSRKNKIEKATTADRSYGEDYAWYTKYGASPEEAFAQVKKIILSIAKAARDGQLDQIDGADLGPAVKWKLAFLYQNREGPIILPIYKTEWLQAVLNTKERSVAELQRRIMLENPATTQDGQQSTSIFNYADTVWANVQRQIKTELTPENAKAFLDETERFTPIEPATKTMAGYQTSEGEQLGLALDNKKTTIYLSAGDWEGSVQGLTEVEPYPAERSRSSSLAANAPKLAQGNPIIKVVVPDKATLIALCDAYESSETINSSTISSAMATQPSSAPPLNQILYGPPGTGKTFSTIDAALEILDPNFLLNHRNDRSALKHRYDALVAMGNVRFVTFHQSFSYEDFVEGLRAENTDKGELRYEVADGVFKSICHAAAAKITKQATAPTDITGRKIWKLSLGNSLGDDSYIFDECIEAGYALIGYGAQLDFNSCSTRQAIQAHFSANGYAREDDAYELTAINTFVNKMKVGDLVVVTEGNFKFRAIGQITSDYHLINRDEQGDTYGQCRDVKWIRVYKPSLPHDQLMNNQFSQMTIYELKPTAYDSEKLNGLLRSGSTPKITHLASNKFMVGEQFGSGYTVTKSSTELLELNKPNGKSLPFAMSLLQTLADYVQADQLSVDDIRDKKVFEKVPDTLLEPYIVNGYANILPILVDRLVRPAYTYAGDTAQTSTPSAKVLIIDEINRGNISRIFGELITLIEPSKRAGASESLEVTLPYSKTSFSVPDNLYIIGTMNTADRSLTGLDLALRRRFTFREMPPRPDLLDGVSVEGIDVGKLLATLNERIEVLLDRDHCLGHAYFMSLKTDPSPQLTDLAKIFRLNVIPLLQEYFFEDWKRIQWVLNDHRKPDNLRFITQHPIDQSLFGNDVNINQQSGIWRVNDSAFVAKEAYLGITDAFEPGAV</sequence>
<dbReference type="Proteomes" id="UP000283474">
    <property type="component" value="Chromosome"/>
</dbReference>
<proteinExistence type="predicted"/>
<dbReference type="RefSeq" id="WP_128353489.1">
    <property type="nucleotide sequence ID" value="NZ_CP022987.1"/>
</dbReference>
<evidence type="ECO:0000259" key="1">
    <source>
        <dbReference type="Pfam" id="PF07728"/>
    </source>
</evidence>
<dbReference type="InterPro" id="IPR011704">
    <property type="entry name" value="ATPase_dyneun-rel_AAA"/>
</dbReference>
<reference evidence="2 3" key="1">
    <citation type="submission" date="2017-08" db="EMBL/GenBank/DDBJ databases">
        <authorList>
            <person name="Park S.-J."/>
            <person name="Kim H."/>
        </authorList>
    </citation>
    <scope>NUCLEOTIDE SEQUENCE [LARGE SCALE GENOMIC DNA]</scope>
    <source>
        <strain evidence="3">ye3</strain>
    </source>
</reference>
<name>A0A410G830_9BURK</name>
<dbReference type="REBASE" id="296589">
    <property type="entry name" value="Pspye3McrBCP"/>
</dbReference>
<dbReference type="PANTHER" id="PTHR37291:SF1">
    <property type="entry name" value="TYPE IV METHYL-DIRECTED RESTRICTION ENZYME ECOKMCRB SUBUNIT"/>
    <property type="match status" value="1"/>
</dbReference>
<dbReference type="Gene3D" id="3.40.50.300">
    <property type="entry name" value="P-loop containing nucleotide triphosphate hydrolases"/>
    <property type="match status" value="1"/>
</dbReference>
<feature type="domain" description="ATPase dynein-related AAA" evidence="1">
    <location>
        <begin position="728"/>
        <end position="814"/>
    </location>
</feature>
<dbReference type="EMBL" id="CP022987">
    <property type="protein sequence ID" value="QAA92443.1"/>
    <property type="molecule type" value="Genomic_DNA"/>
</dbReference>
<gene>
    <name evidence="2" type="ORF">CKA81_00200</name>
</gene>
<dbReference type="Pfam" id="PF07728">
    <property type="entry name" value="AAA_5"/>
    <property type="match status" value="1"/>
</dbReference>
<accession>A0A410G830</accession>
<dbReference type="InterPro" id="IPR052934">
    <property type="entry name" value="Methyl-DNA_Rec/Restrict_Enz"/>
</dbReference>
<evidence type="ECO:0000313" key="3">
    <source>
        <dbReference type="Proteomes" id="UP000283474"/>
    </source>
</evidence>
<keyword evidence="3" id="KW-1185">Reference proteome</keyword>
<evidence type="ECO:0000313" key="2">
    <source>
        <dbReference type="EMBL" id="QAA92443.1"/>
    </source>
</evidence>
<dbReference type="PANTHER" id="PTHR37291">
    <property type="entry name" value="5-METHYLCYTOSINE-SPECIFIC RESTRICTION ENZYME B"/>
    <property type="match status" value="1"/>
</dbReference>
<dbReference type="InterPro" id="IPR027417">
    <property type="entry name" value="P-loop_NTPase"/>
</dbReference>
<dbReference type="GO" id="GO:0005524">
    <property type="term" value="F:ATP binding"/>
    <property type="evidence" value="ECO:0007669"/>
    <property type="project" value="InterPro"/>
</dbReference>
<dbReference type="KEGG" id="pus:CKA81_00200"/>
<dbReference type="SUPFAM" id="SSF52540">
    <property type="entry name" value="P-loop containing nucleoside triphosphate hydrolases"/>
    <property type="match status" value="1"/>
</dbReference>
<protein>
    <recommendedName>
        <fullName evidence="1">ATPase dynein-related AAA domain-containing protein</fullName>
    </recommendedName>
</protein>